<dbReference type="GO" id="GO:0005737">
    <property type="term" value="C:cytoplasm"/>
    <property type="evidence" value="ECO:0007669"/>
    <property type="project" value="TreeGrafter"/>
</dbReference>
<dbReference type="InterPro" id="IPR013083">
    <property type="entry name" value="Znf_RING/FYVE/PHD"/>
</dbReference>
<keyword evidence="4 11" id="KW-0808">Transferase</keyword>
<dbReference type="CDD" id="cd16667">
    <property type="entry name" value="RING-H2_RNF126-like"/>
    <property type="match status" value="1"/>
</dbReference>
<dbReference type="AlphaFoldDB" id="A0A7R8H746"/>
<dbReference type="FunFam" id="3.30.40.10:FF:000069">
    <property type="entry name" value="E3 ubiquitin-protein ligase RNF115"/>
    <property type="match status" value="1"/>
</dbReference>
<gene>
    <name evidence="11" type="ORF">LSAA_8894</name>
</gene>
<keyword evidence="12" id="KW-1185">Reference proteome</keyword>
<sequence>MTMHSNPGDYVFGGGGIDAIVTQILNQPLDGVGPPPLDKELIKEIPTVKISREQVGSSLQCAVCWEDFVLDEPVRELKCDHFFHEQCIIPWLELHGTCPVCRKFQQEEQNKEDGSITNNETSSGDNTENTWAPWTNATDLNDVITSAIETVFRSVEYTTSPLSASQPPSSSVSTSSTGGNSSSSNGSGETSSGTNERGTSNSDISNLDYYDFDLE</sequence>
<dbReference type="InterPro" id="IPR001841">
    <property type="entry name" value="Znf_RING"/>
</dbReference>
<protein>
    <recommendedName>
        <fullName evidence="3">RING-type E3 ubiquitin transferase</fullName>
        <ecNumber evidence="3">2.3.2.27</ecNumber>
    </recommendedName>
</protein>
<dbReference type="PROSITE" id="PS50089">
    <property type="entry name" value="ZF_RING_2"/>
    <property type="match status" value="1"/>
</dbReference>
<evidence type="ECO:0000256" key="6">
    <source>
        <dbReference type="ARBA" id="ARBA00022771"/>
    </source>
</evidence>
<dbReference type="Pfam" id="PF13639">
    <property type="entry name" value="zf-RING_2"/>
    <property type="match status" value="1"/>
</dbReference>
<dbReference type="PANTHER" id="PTHR15710:SF243">
    <property type="entry name" value="E3 UBIQUITIN-PROTEIN LIGASE PRAJA-2 ISOFORM X1"/>
    <property type="match status" value="1"/>
</dbReference>
<dbReference type="GO" id="GO:0008270">
    <property type="term" value="F:zinc ion binding"/>
    <property type="evidence" value="ECO:0007669"/>
    <property type="project" value="UniProtKB-KW"/>
</dbReference>
<keyword evidence="11" id="KW-0012">Acyltransferase</keyword>
<evidence type="ECO:0000256" key="4">
    <source>
        <dbReference type="ARBA" id="ARBA00022679"/>
    </source>
</evidence>
<evidence type="ECO:0000256" key="3">
    <source>
        <dbReference type="ARBA" id="ARBA00012483"/>
    </source>
</evidence>
<dbReference type="SMART" id="SM00184">
    <property type="entry name" value="RING"/>
    <property type="match status" value="1"/>
</dbReference>
<comment type="catalytic activity">
    <reaction evidence="1">
        <text>S-ubiquitinyl-[E2 ubiquitin-conjugating enzyme]-L-cysteine + [acceptor protein]-L-lysine = [E2 ubiquitin-conjugating enzyme]-L-cysteine + N(6)-ubiquitinyl-[acceptor protein]-L-lysine.</text>
        <dbReference type="EC" id="2.3.2.27"/>
    </reaction>
</comment>
<evidence type="ECO:0000256" key="7">
    <source>
        <dbReference type="ARBA" id="ARBA00022786"/>
    </source>
</evidence>
<keyword evidence="7" id="KW-0833">Ubl conjugation pathway</keyword>
<evidence type="ECO:0000256" key="9">
    <source>
        <dbReference type="SAM" id="MobiDB-lite"/>
    </source>
</evidence>
<keyword evidence="8" id="KW-0862">Zinc</keyword>
<evidence type="ECO:0000313" key="12">
    <source>
        <dbReference type="Proteomes" id="UP000675881"/>
    </source>
</evidence>
<dbReference type="PANTHER" id="PTHR15710">
    <property type="entry name" value="E3 UBIQUITIN-PROTEIN LIGASE PRAJA"/>
    <property type="match status" value="1"/>
</dbReference>
<dbReference type="Proteomes" id="UP000675881">
    <property type="component" value="Chromosome 4"/>
</dbReference>
<dbReference type="EC" id="2.3.2.27" evidence="3"/>
<dbReference type="GO" id="GO:0000209">
    <property type="term" value="P:protein polyubiquitination"/>
    <property type="evidence" value="ECO:0007669"/>
    <property type="project" value="UniProtKB-ARBA"/>
</dbReference>
<accession>A0A7R8H746</accession>
<comment type="pathway">
    <text evidence="2">Protein modification; protein ubiquitination.</text>
</comment>
<feature type="domain" description="RING-type" evidence="10">
    <location>
        <begin position="61"/>
        <end position="102"/>
    </location>
</feature>
<reference evidence="11" key="1">
    <citation type="submission" date="2021-02" db="EMBL/GenBank/DDBJ databases">
        <authorList>
            <person name="Bekaert M."/>
        </authorList>
    </citation>
    <scope>NUCLEOTIDE SEQUENCE</scope>
    <source>
        <strain evidence="11">IoA-00</strain>
    </source>
</reference>
<evidence type="ECO:0000313" key="11">
    <source>
        <dbReference type="EMBL" id="CAF2913397.1"/>
    </source>
</evidence>
<dbReference type="SUPFAM" id="SSF57850">
    <property type="entry name" value="RING/U-box"/>
    <property type="match status" value="1"/>
</dbReference>
<name>A0A7R8H746_LEPSM</name>
<feature type="region of interest" description="Disordered" evidence="9">
    <location>
        <begin position="159"/>
        <end position="215"/>
    </location>
</feature>
<evidence type="ECO:0000256" key="8">
    <source>
        <dbReference type="ARBA" id="ARBA00022833"/>
    </source>
</evidence>
<proteinExistence type="predicted"/>
<evidence type="ECO:0000259" key="10">
    <source>
        <dbReference type="PROSITE" id="PS50089"/>
    </source>
</evidence>
<feature type="compositionally biased region" description="Polar residues" evidence="9">
    <location>
        <begin position="115"/>
        <end position="134"/>
    </location>
</feature>
<organism evidence="11 12">
    <name type="scientific">Lepeophtheirus salmonis</name>
    <name type="common">Salmon louse</name>
    <name type="synonym">Caligus salmonis</name>
    <dbReference type="NCBI Taxonomy" id="72036"/>
    <lineage>
        <taxon>Eukaryota</taxon>
        <taxon>Metazoa</taxon>
        <taxon>Ecdysozoa</taxon>
        <taxon>Arthropoda</taxon>
        <taxon>Crustacea</taxon>
        <taxon>Multicrustacea</taxon>
        <taxon>Hexanauplia</taxon>
        <taxon>Copepoda</taxon>
        <taxon>Siphonostomatoida</taxon>
        <taxon>Caligidae</taxon>
        <taxon>Lepeophtheirus</taxon>
    </lineage>
</organism>
<feature type="compositionally biased region" description="Low complexity" evidence="9">
    <location>
        <begin position="159"/>
        <end position="202"/>
    </location>
</feature>
<evidence type="ECO:0000256" key="2">
    <source>
        <dbReference type="ARBA" id="ARBA00004906"/>
    </source>
</evidence>
<dbReference type="EMBL" id="HG994583">
    <property type="protein sequence ID" value="CAF2913397.1"/>
    <property type="molecule type" value="Genomic_DNA"/>
</dbReference>
<keyword evidence="5" id="KW-0479">Metal-binding</keyword>
<evidence type="ECO:0000256" key="5">
    <source>
        <dbReference type="ARBA" id="ARBA00022723"/>
    </source>
</evidence>
<evidence type="ECO:0000256" key="1">
    <source>
        <dbReference type="ARBA" id="ARBA00000900"/>
    </source>
</evidence>
<feature type="region of interest" description="Disordered" evidence="9">
    <location>
        <begin position="108"/>
        <end position="134"/>
    </location>
</feature>
<keyword evidence="6" id="KW-0863">Zinc-finger</keyword>
<dbReference type="OrthoDB" id="8062037at2759"/>
<dbReference type="GO" id="GO:0061630">
    <property type="term" value="F:ubiquitin protein ligase activity"/>
    <property type="evidence" value="ECO:0007669"/>
    <property type="project" value="UniProtKB-EC"/>
</dbReference>
<dbReference type="Gene3D" id="3.30.40.10">
    <property type="entry name" value="Zinc/RING finger domain, C3HC4 (zinc finger)"/>
    <property type="match status" value="1"/>
</dbReference>